<dbReference type="Proteomes" id="UP001500713">
    <property type="component" value="Unassembled WGS sequence"/>
</dbReference>
<keyword evidence="4" id="KW-0560">Oxidoreductase</keyword>
<dbReference type="InterPro" id="IPR036188">
    <property type="entry name" value="FAD/NAD-bd_sf"/>
</dbReference>
<dbReference type="SUPFAM" id="SSF51905">
    <property type="entry name" value="FAD/NAD(P)-binding domain"/>
    <property type="match status" value="1"/>
</dbReference>
<gene>
    <name evidence="7" type="ORF">GCM10009096_28690</name>
</gene>
<dbReference type="RefSeq" id="WP_229955216.1">
    <property type="nucleotide sequence ID" value="NZ_BAAAEM010000003.1"/>
</dbReference>
<keyword evidence="8" id="KW-1185">Reference proteome</keyword>
<sequence length="395" mass="43674">MKAVIVGGGIGGLNAALCFNHFGWDVEILEQASQLEEVGAGIQISPNGMQVLRALEIDKPIASTSFIPRATQFRMGQSGRVIMTQDMGERLEKKWGAPYLHVHRADLVSVMADMLDARCPGSVRLGTTVTGYGQDDQKAWAKLDDNTTVEGDIIVGADGIKSIIRTQMLGPENPRFTGNVAWRAVVPVAKLDRNMPLPVASVWLGDGKHAVTYLLRGGALANLVGVVERDDWHQESWTEQGTREQAMADFADWHPTITTLLEQADQHYRWALFDRDPLDQWVDGRAVLVGDAAHPMLPFMAQGAVQAMEDGYVLARNLTEHDNHETALHQFFNARRDRTATVQKAARRNMEIFHQRTASGKLSTYGSMWLADKMPGQEAFDAQMAWLYGHDVTAG</sequence>
<reference evidence="7 8" key="1">
    <citation type="journal article" date="2019" name="Int. J. Syst. Evol. Microbiol.">
        <title>The Global Catalogue of Microorganisms (GCM) 10K type strain sequencing project: providing services to taxonomists for standard genome sequencing and annotation.</title>
        <authorList>
            <consortium name="The Broad Institute Genomics Platform"/>
            <consortium name="The Broad Institute Genome Sequencing Center for Infectious Disease"/>
            <person name="Wu L."/>
            <person name="Ma J."/>
        </authorList>
    </citation>
    <scope>NUCLEOTIDE SEQUENCE [LARGE SCALE GENOMIC DNA]</scope>
    <source>
        <strain evidence="7 8">JCM 14162</strain>
    </source>
</reference>
<dbReference type="Pfam" id="PF01494">
    <property type="entry name" value="FAD_binding_3"/>
    <property type="match status" value="1"/>
</dbReference>
<keyword evidence="5 7" id="KW-0503">Monooxygenase</keyword>
<dbReference type="PANTHER" id="PTHR13789">
    <property type="entry name" value="MONOOXYGENASE"/>
    <property type="match status" value="1"/>
</dbReference>
<keyword evidence="3" id="KW-0274">FAD</keyword>
<dbReference type="EMBL" id="BAAAEM010000003">
    <property type="protein sequence ID" value="GAA0484362.1"/>
    <property type="molecule type" value="Genomic_DNA"/>
</dbReference>
<dbReference type="Gene3D" id="3.50.50.60">
    <property type="entry name" value="FAD/NAD(P)-binding domain"/>
    <property type="match status" value="1"/>
</dbReference>
<evidence type="ECO:0000256" key="2">
    <source>
        <dbReference type="ARBA" id="ARBA00022630"/>
    </source>
</evidence>
<comment type="cofactor">
    <cofactor evidence="1">
        <name>FAD</name>
        <dbReference type="ChEBI" id="CHEBI:57692"/>
    </cofactor>
</comment>
<dbReference type="SUPFAM" id="SSF54373">
    <property type="entry name" value="FAD-linked reductases, C-terminal domain"/>
    <property type="match status" value="1"/>
</dbReference>
<evidence type="ECO:0000256" key="3">
    <source>
        <dbReference type="ARBA" id="ARBA00022827"/>
    </source>
</evidence>
<proteinExistence type="predicted"/>
<evidence type="ECO:0000256" key="5">
    <source>
        <dbReference type="ARBA" id="ARBA00023033"/>
    </source>
</evidence>
<dbReference type="InterPro" id="IPR050493">
    <property type="entry name" value="FAD-dep_Monooxygenase_BioMet"/>
</dbReference>
<evidence type="ECO:0000256" key="1">
    <source>
        <dbReference type="ARBA" id="ARBA00001974"/>
    </source>
</evidence>
<dbReference type="PANTHER" id="PTHR13789:SF318">
    <property type="entry name" value="GERANYLGERANYL DIPHOSPHATE REDUCTASE"/>
    <property type="match status" value="1"/>
</dbReference>
<evidence type="ECO:0000256" key="4">
    <source>
        <dbReference type="ARBA" id="ARBA00023002"/>
    </source>
</evidence>
<dbReference type="PRINTS" id="PR00420">
    <property type="entry name" value="RNGMNOXGNASE"/>
</dbReference>
<evidence type="ECO:0000313" key="7">
    <source>
        <dbReference type="EMBL" id="GAA0484362.1"/>
    </source>
</evidence>
<protein>
    <submittedName>
        <fullName evidence="7">FAD-dependent monooxygenase</fullName>
    </submittedName>
</protein>
<dbReference type="GO" id="GO:0004497">
    <property type="term" value="F:monooxygenase activity"/>
    <property type="evidence" value="ECO:0007669"/>
    <property type="project" value="UniProtKB-KW"/>
</dbReference>
<keyword evidence="2" id="KW-0285">Flavoprotein</keyword>
<feature type="domain" description="FAD-binding" evidence="6">
    <location>
        <begin position="2"/>
        <end position="344"/>
    </location>
</feature>
<name>A0ABN1AUW3_9SPHN</name>
<dbReference type="InterPro" id="IPR002938">
    <property type="entry name" value="FAD-bd"/>
</dbReference>
<comment type="caution">
    <text evidence="7">The sequence shown here is derived from an EMBL/GenBank/DDBJ whole genome shotgun (WGS) entry which is preliminary data.</text>
</comment>
<organism evidence="7 8">
    <name type="scientific">Parasphingorhabdus litoris</name>
    <dbReference type="NCBI Taxonomy" id="394733"/>
    <lineage>
        <taxon>Bacteria</taxon>
        <taxon>Pseudomonadati</taxon>
        <taxon>Pseudomonadota</taxon>
        <taxon>Alphaproteobacteria</taxon>
        <taxon>Sphingomonadales</taxon>
        <taxon>Sphingomonadaceae</taxon>
        <taxon>Parasphingorhabdus</taxon>
    </lineage>
</organism>
<accession>A0ABN1AUW3</accession>
<evidence type="ECO:0000313" key="8">
    <source>
        <dbReference type="Proteomes" id="UP001500713"/>
    </source>
</evidence>
<evidence type="ECO:0000259" key="6">
    <source>
        <dbReference type="Pfam" id="PF01494"/>
    </source>
</evidence>